<evidence type="ECO:0000256" key="5">
    <source>
        <dbReference type="ARBA" id="ARBA00048542"/>
    </source>
</evidence>
<dbReference type="PANTHER" id="PTHR43741">
    <property type="entry name" value="FMN-DEPENDENT NADH-AZOREDUCTASE 1"/>
    <property type="match status" value="1"/>
</dbReference>
<evidence type="ECO:0000256" key="1">
    <source>
        <dbReference type="ARBA" id="ARBA00022630"/>
    </source>
</evidence>
<evidence type="ECO:0000313" key="8">
    <source>
        <dbReference type="EMBL" id="APJ38616.1"/>
    </source>
</evidence>
<reference evidence="9" key="1">
    <citation type="submission" date="2016-10" db="EMBL/GenBank/DDBJ databases">
        <authorList>
            <person name="Beylefeld A."/>
            <person name="Abolnik C."/>
        </authorList>
    </citation>
    <scope>NUCLEOTIDE SEQUENCE [LARGE SCALE GENOMIC DNA]</scope>
    <source>
        <strain evidence="9">B359_6</strain>
    </source>
</reference>
<accession>A0A1L4FSN3</accession>
<comment type="caution">
    <text evidence="6">Lacks conserved residue(s) required for the propagation of feature annotation.</text>
</comment>
<evidence type="ECO:0000256" key="2">
    <source>
        <dbReference type="ARBA" id="ARBA00022643"/>
    </source>
</evidence>
<comment type="function">
    <text evidence="6">Also exhibits azoreductase activity. Catalyzes the reductive cleavage of the azo bond in aromatic azo compounds to the corresponding amines.</text>
</comment>
<keyword evidence="4 6" id="KW-0520">NAD</keyword>
<evidence type="ECO:0000313" key="9">
    <source>
        <dbReference type="Proteomes" id="UP000184322"/>
    </source>
</evidence>
<dbReference type="SUPFAM" id="SSF52218">
    <property type="entry name" value="Flavoproteins"/>
    <property type="match status" value="1"/>
</dbReference>
<keyword evidence="3 6" id="KW-0560">Oxidoreductase</keyword>
<feature type="binding site" evidence="6">
    <location>
        <begin position="17"/>
        <end position="19"/>
    </location>
    <ligand>
        <name>FMN</name>
        <dbReference type="ChEBI" id="CHEBI:58210"/>
    </ligand>
</feature>
<dbReference type="GO" id="GO:0009055">
    <property type="term" value="F:electron transfer activity"/>
    <property type="evidence" value="ECO:0007669"/>
    <property type="project" value="UniProtKB-UniRule"/>
</dbReference>
<evidence type="ECO:0000259" key="7">
    <source>
        <dbReference type="Pfam" id="PF02525"/>
    </source>
</evidence>
<gene>
    <name evidence="6" type="primary">azoR</name>
    <name evidence="8" type="ORF">BLA55_03055</name>
</gene>
<dbReference type="KEGG" id="mpul:BLA55_03055"/>
<dbReference type="RefSeq" id="WP_073372619.1">
    <property type="nucleotide sequence ID" value="NZ_CP017813.1"/>
</dbReference>
<dbReference type="InterPro" id="IPR029039">
    <property type="entry name" value="Flavoprotein-like_sf"/>
</dbReference>
<dbReference type="InterPro" id="IPR003680">
    <property type="entry name" value="Flavodoxin_fold"/>
</dbReference>
<dbReference type="OrthoDB" id="9805013at2"/>
<dbReference type="EC" id="1.6.5.-" evidence="6"/>
<comment type="catalytic activity">
    <reaction evidence="5">
        <text>N,N-dimethyl-1,4-phenylenediamine + anthranilate + 2 NAD(+) = 2-(4-dimethylaminophenyl)diazenylbenzoate + 2 NADH + 2 H(+)</text>
        <dbReference type="Rhea" id="RHEA:55872"/>
        <dbReference type="ChEBI" id="CHEBI:15378"/>
        <dbReference type="ChEBI" id="CHEBI:15783"/>
        <dbReference type="ChEBI" id="CHEBI:16567"/>
        <dbReference type="ChEBI" id="CHEBI:57540"/>
        <dbReference type="ChEBI" id="CHEBI:57945"/>
        <dbReference type="ChEBI" id="CHEBI:71579"/>
        <dbReference type="EC" id="1.7.1.17"/>
    </reaction>
    <physiologicalReaction direction="right-to-left" evidence="5">
        <dbReference type="Rhea" id="RHEA:55874"/>
    </physiologicalReaction>
</comment>
<evidence type="ECO:0000256" key="6">
    <source>
        <dbReference type="HAMAP-Rule" id="MF_01216"/>
    </source>
</evidence>
<dbReference type="InterPro" id="IPR050104">
    <property type="entry name" value="FMN-dep_NADH:Q_OxRdtase_AzoR1"/>
</dbReference>
<comment type="cofactor">
    <cofactor evidence="6">
        <name>FMN</name>
        <dbReference type="ChEBI" id="CHEBI:58210"/>
    </cofactor>
    <text evidence="6">Binds 1 FMN per subunit.</text>
</comment>
<name>A0A1L4FSN3_9BACT</name>
<keyword evidence="2 6" id="KW-0288">FMN</keyword>
<dbReference type="PANTHER" id="PTHR43741:SF4">
    <property type="entry name" value="FMN-DEPENDENT NADH:QUINONE OXIDOREDUCTASE"/>
    <property type="match status" value="1"/>
</dbReference>
<sequence>MSKALFLHANLSSDENSTSFYLEQQFLNEFKKANPESQIEVIDLNDTELAHTYLNKKTFATYWQDVKSDQWIEKLKNVDKLIISLPMINFGPSSVVKNFIDAIAVANKTFSYKYSKKGDAIGLLNNLDVMILATQGAPKDWYLWGSHVTWLEGTWNFLGAKKVDSILLAGTKVAPYNEISPKKLVDENLQLIKEKAQSF</sequence>
<dbReference type="Pfam" id="PF02525">
    <property type="entry name" value="Flavodoxin_2"/>
    <property type="match status" value="1"/>
</dbReference>
<keyword evidence="9" id="KW-1185">Reference proteome</keyword>
<proteinExistence type="inferred from homology"/>
<dbReference type="InterPro" id="IPR023048">
    <property type="entry name" value="NADH:quinone_OxRdtase_FMN_depd"/>
</dbReference>
<evidence type="ECO:0000256" key="4">
    <source>
        <dbReference type="ARBA" id="ARBA00023027"/>
    </source>
</evidence>
<dbReference type="NCBIfam" id="NF002370">
    <property type="entry name" value="PRK01355.1"/>
    <property type="match status" value="1"/>
</dbReference>
<evidence type="ECO:0000256" key="3">
    <source>
        <dbReference type="ARBA" id="ARBA00023002"/>
    </source>
</evidence>
<dbReference type="HAMAP" id="MF_01216">
    <property type="entry name" value="Azoreductase_type1"/>
    <property type="match status" value="1"/>
</dbReference>
<dbReference type="AlphaFoldDB" id="A0A1L4FSN3"/>
<organism evidence="8 9">
    <name type="scientific">Mycoplasmopsis pullorum</name>
    <dbReference type="NCBI Taxonomy" id="48003"/>
    <lineage>
        <taxon>Bacteria</taxon>
        <taxon>Bacillati</taxon>
        <taxon>Mycoplasmatota</taxon>
        <taxon>Mycoplasmoidales</taxon>
        <taxon>Metamycoplasmataceae</taxon>
        <taxon>Mycoplasmopsis</taxon>
    </lineage>
</organism>
<dbReference type="GO" id="GO:0016652">
    <property type="term" value="F:oxidoreductase activity, acting on NAD(P)H as acceptor"/>
    <property type="evidence" value="ECO:0007669"/>
    <property type="project" value="UniProtKB-UniRule"/>
</dbReference>
<dbReference type="Proteomes" id="UP000184322">
    <property type="component" value="Chromosome"/>
</dbReference>
<comment type="function">
    <text evidence="6">Quinone reductase that provides resistance to thiol-specific stress caused by electrophilic quinones.</text>
</comment>
<keyword evidence="1 6" id="KW-0285">Flavoprotein</keyword>
<protein>
    <recommendedName>
        <fullName evidence="6">FMN dependent NADH:quinone oxidoreductase</fullName>
        <ecNumber evidence="6">1.6.5.-</ecNumber>
    </recommendedName>
    <alternativeName>
        <fullName evidence="6">Azo-dye reductase</fullName>
    </alternativeName>
    <alternativeName>
        <fullName evidence="6">FMN-dependent NADH-azo compound oxidoreductase</fullName>
    </alternativeName>
    <alternativeName>
        <fullName evidence="6">FMN-dependent NADH-azoreductase</fullName>
        <ecNumber evidence="6">1.7.1.17</ecNumber>
    </alternativeName>
</protein>
<feature type="domain" description="Flavodoxin-like fold" evidence="7">
    <location>
        <begin position="3"/>
        <end position="175"/>
    </location>
</feature>
<comment type="catalytic activity">
    <reaction evidence="6">
        <text>2 a quinone + NADH + H(+) = 2 a 1,4-benzosemiquinone + NAD(+)</text>
        <dbReference type="Rhea" id="RHEA:65952"/>
        <dbReference type="ChEBI" id="CHEBI:15378"/>
        <dbReference type="ChEBI" id="CHEBI:57540"/>
        <dbReference type="ChEBI" id="CHEBI:57945"/>
        <dbReference type="ChEBI" id="CHEBI:132124"/>
        <dbReference type="ChEBI" id="CHEBI:134225"/>
    </reaction>
</comment>
<dbReference type="EC" id="1.7.1.17" evidence="6"/>
<dbReference type="Gene3D" id="3.40.50.360">
    <property type="match status" value="1"/>
</dbReference>
<dbReference type="GO" id="GO:0016655">
    <property type="term" value="F:oxidoreductase activity, acting on NAD(P)H, quinone or similar compound as acceptor"/>
    <property type="evidence" value="ECO:0007669"/>
    <property type="project" value="InterPro"/>
</dbReference>
<dbReference type="STRING" id="48003.BLA55_03055"/>
<comment type="subunit">
    <text evidence="6">Homodimer.</text>
</comment>
<comment type="similarity">
    <text evidence="6">Belongs to the azoreductase type 1 family.</text>
</comment>
<dbReference type="GO" id="GO:0010181">
    <property type="term" value="F:FMN binding"/>
    <property type="evidence" value="ECO:0007669"/>
    <property type="project" value="UniProtKB-UniRule"/>
</dbReference>
<dbReference type="EMBL" id="CP017813">
    <property type="protein sequence ID" value="APJ38616.1"/>
    <property type="molecule type" value="Genomic_DNA"/>
</dbReference>